<name>A0A3M8VWV2_9ACTN</name>
<dbReference type="GO" id="GO:0000287">
    <property type="term" value="F:magnesium ion binding"/>
    <property type="evidence" value="ECO:0007669"/>
    <property type="project" value="InterPro"/>
</dbReference>
<dbReference type="Gene3D" id="3.40.50.970">
    <property type="match status" value="2"/>
</dbReference>
<dbReference type="GO" id="GO:0003984">
    <property type="term" value="F:acetolactate synthase activity"/>
    <property type="evidence" value="ECO:0007669"/>
    <property type="project" value="TreeGrafter"/>
</dbReference>
<dbReference type="GO" id="GO:0005948">
    <property type="term" value="C:acetolactate synthase complex"/>
    <property type="evidence" value="ECO:0007669"/>
    <property type="project" value="TreeGrafter"/>
</dbReference>
<dbReference type="Proteomes" id="UP000275401">
    <property type="component" value="Unassembled WGS sequence"/>
</dbReference>
<dbReference type="CDD" id="cd00568">
    <property type="entry name" value="TPP_enzymes"/>
    <property type="match status" value="1"/>
</dbReference>
<dbReference type="InterPro" id="IPR012001">
    <property type="entry name" value="Thiamin_PyroP_enz_TPP-bd_dom"/>
</dbReference>
<dbReference type="PANTHER" id="PTHR18968:SF13">
    <property type="entry name" value="ACETOLACTATE SYNTHASE CATALYTIC SUBUNIT, MITOCHONDRIAL"/>
    <property type="match status" value="1"/>
</dbReference>
<protein>
    <submittedName>
        <fullName evidence="7">Thiamine pyrophosphate-binding protein</fullName>
    </submittedName>
</protein>
<evidence type="ECO:0000259" key="4">
    <source>
        <dbReference type="Pfam" id="PF00205"/>
    </source>
</evidence>
<dbReference type="InterPro" id="IPR011766">
    <property type="entry name" value="TPP_enzyme_TPP-bd"/>
</dbReference>
<evidence type="ECO:0000259" key="5">
    <source>
        <dbReference type="Pfam" id="PF02775"/>
    </source>
</evidence>
<dbReference type="GO" id="GO:0009097">
    <property type="term" value="P:isoleucine biosynthetic process"/>
    <property type="evidence" value="ECO:0007669"/>
    <property type="project" value="TreeGrafter"/>
</dbReference>
<dbReference type="Pfam" id="PF02775">
    <property type="entry name" value="TPP_enzyme_C"/>
    <property type="match status" value="1"/>
</dbReference>
<sequence>MACDTNPTGAELLVATLVRHGVDTVFGVPGDTGVVLYDVFARHTDALRHILARDERHAGYMADGYARTHRRIGVCEASSGGGAVYLAGGLGEAYASSVPVLAITSDIHRRSRGSGAITEIDQEALFGAVTTWCRTAERAADIPALVAEAVATATGGRPGPVALIFPEDVLEEHAAVAVPEGEPVLPAARPGASEFAVAGVAADLARAERPVIFAGGGVHASGAWRELLALAEHGALPVATTIHGKGAVPEDHPLSLGVAGGNGCRGYANDYLAGADAVLIVGSRANSTDTNGYTSPPRDPGVRVAQIDADASRAGRNFPGSVPLVGDAATVLDQLRDRFPAAPAAARAAREADIAAVRDAWARTAADELPDPGEGRLRPREVIRVLHRVFGPRAWVVADPGTPTPNLSAYWESAGEGWRVVIPRGHGPMGYAIPAAIGVAVAHPGERVLCVTTEGSLAMGVGDWETAARLALPITYVVLDNTSMGWIKMLQHLFLERRYFGVDPGPIDPVPLATGMGLPGARATTLDQLDVLVKESVGRQGPSVVHVPVPEHKDAPPPVAPWEAVLTGRSTGRPVY</sequence>
<dbReference type="PANTHER" id="PTHR18968">
    <property type="entry name" value="THIAMINE PYROPHOSPHATE ENZYMES"/>
    <property type="match status" value="1"/>
</dbReference>
<dbReference type="SUPFAM" id="SSF52518">
    <property type="entry name" value="Thiamin diphosphate-binding fold (THDP-binding)"/>
    <property type="match status" value="2"/>
</dbReference>
<dbReference type="GO" id="GO:0030976">
    <property type="term" value="F:thiamine pyrophosphate binding"/>
    <property type="evidence" value="ECO:0007669"/>
    <property type="project" value="InterPro"/>
</dbReference>
<dbReference type="EMBL" id="RIBZ01000264">
    <property type="protein sequence ID" value="RNG22358.1"/>
    <property type="molecule type" value="Genomic_DNA"/>
</dbReference>
<dbReference type="Pfam" id="PF02776">
    <property type="entry name" value="TPP_enzyme_N"/>
    <property type="match status" value="1"/>
</dbReference>
<evidence type="ECO:0000259" key="6">
    <source>
        <dbReference type="Pfam" id="PF02776"/>
    </source>
</evidence>
<evidence type="ECO:0000313" key="7">
    <source>
        <dbReference type="EMBL" id="RNG22358.1"/>
    </source>
</evidence>
<dbReference type="GO" id="GO:0009099">
    <property type="term" value="P:L-valine biosynthetic process"/>
    <property type="evidence" value="ECO:0007669"/>
    <property type="project" value="TreeGrafter"/>
</dbReference>
<keyword evidence="8" id="KW-1185">Reference proteome</keyword>
<feature type="domain" description="Thiamine pyrophosphate enzyme N-terminal TPP-binding" evidence="6">
    <location>
        <begin position="8"/>
        <end position="125"/>
    </location>
</feature>
<evidence type="ECO:0000313" key="8">
    <source>
        <dbReference type="Proteomes" id="UP000275401"/>
    </source>
</evidence>
<dbReference type="SUPFAM" id="SSF52467">
    <property type="entry name" value="DHS-like NAD/FAD-binding domain"/>
    <property type="match status" value="1"/>
</dbReference>
<accession>A0A3M8VWV2</accession>
<reference evidence="7 8" key="1">
    <citation type="submission" date="2018-11" db="EMBL/GenBank/DDBJ databases">
        <title>The Potential of Streptomyces as Biocontrol Agents against the Tomato grey mould, Botrytis cinerea (Gray mold) Frontiers in Microbiology.</title>
        <authorList>
            <person name="Li D."/>
        </authorList>
    </citation>
    <scope>NUCLEOTIDE SEQUENCE [LARGE SCALE GENOMIC DNA]</scope>
    <source>
        <strain evidence="7 8">NEAU-LD23</strain>
    </source>
</reference>
<feature type="domain" description="Thiamine pyrophosphate enzyme TPP-binding" evidence="5">
    <location>
        <begin position="419"/>
        <end position="547"/>
    </location>
</feature>
<evidence type="ECO:0000256" key="1">
    <source>
        <dbReference type="ARBA" id="ARBA00007812"/>
    </source>
</evidence>
<gene>
    <name evidence="7" type="ORF">EEJ42_20725</name>
</gene>
<dbReference type="CDD" id="cd07035">
    <property type="entry name" value="TPP_PYR_POX_like"/>
    <property type="match status" value="1"/>
</dbReference>
<organism evidence="7 8">
    <name type="scientific">Streptomyces botrytidirepellens</name>
    <dbReference type="NCBI Taxonomy" id="2486417"/>
    <lineage>
        <taxon>Bacteria</taxon>
        <taxon>Bacillati</taxon>
        <taxon>Actinomycetota</taxon>
        <taxon>Actinomycetes</taxon>
        <taxon>Kitasatosporales</taxon>
        <taxon>Streptomycetaceae</taxon>
        <taxon>Streptomyces</taxon>
    </lineage>
</organism>
<comment type="similarity">
    <text evidence="1 3">Belongs to the TPP enzyme family.</text>
</comment>
<dbReference type="Pfam" id="PF00205">
    <property type="entry name" value="TPP_enzyme_M"/>
    <property type="match status" value="1"/>
</dbReference>
<proteinExistence type="inferred from homology"/>
<evidence type="ECO:0000256" key="2">
    <source>
        <dbReference type="ARBA" id="ARBA00023052"/>
    </source>
</evidence>
<dbReference type="InterPro" id="IPR012000">
    <property type="entry name" value="Thiamin_PyroP_enz_cen_dom"/>
</dbReference>
<dbReference type="InterPro" id="IPR029035">
    <property type="entry name" value="DHS-like_NAD/FAD-binding_dom"/>
</dbReference>
<dbReference type="Gene3D" id="3.40.50.1220">
    <property type="entry name" value="TPP-binding domain"/>
    <property type="match status" value="1"/>
</dbReference>
<comment type="caution">
    <text evidence="7">The sequence shown here is derived from an EMBL/GenBank/DDBJ whole genome shotgun (WGS) entry which is preliminary data.</text>
</comment>
<dbReference type="RefSeq" id="WP_123101695.1">
    <property type="nucleotide sequence ID" value="NZ_RIBZ01000264.1"/>
</dbReference>
<dbReference type="InterPro" id="IPR029061">
    <property type="entry name" value="THDP-binding"/>
</dbReference>
<dbReference type="GO" id="GO:0050660">
    <property type="term" value="F:flavin adenine dinucleotide binding"/>
    <property type="evidence" value="ECO:0007669"/>
    <property type="project" value="TreeGrafter"/>
</dbReference>
<dbReference type="AlphaFoldDB" id="A0A3M8VWV2"/>
<keyword evidence="2 3" id="KW-0786">Thiamine pyrophosphate</keyword>
<feature type="domain" description="Thiamine pyrophosphate enzyme central" evidence="4">
    <location>
        <begin position="199"/>
        <end position="335"/>
    </location>
</feature>
<dbReference type="InterPro" id="IPR045229">
    <property type="entry name" value="TPP_enz"/>
</dbReference>
<evidence type="ECO:0000256" key="3">
    <source>
        <dbReference type="RuleBase" id="RU362132"/>
    </source>
</evidence>